<proteinExistence type="predicted"/>
<feature type="transmembrane region" description="Helical" evidence="1">
    <location>
        <begin position="71"/>
        <end position="90"/>
    </location>
</feature>
<dbReference type="AlphaFoldDB" id="A0A6J4L8R1"/>
<reference evidence="2" key="1">
    <citation type="submission" date="2020-02" db="EMBL/GenBank/DDBJ databases">
        <authorList>
            <person name="Meier V. D."/>
        </authorList>
    </citation>
    <scope>NUCLEOTIDE SEQUENCE</scope>
    <source>
        <strain evidence="2">AVDCRST_MAG07</strain>
    </source>
</reference>
<keyword evidence="1" id="KW-0812">Transmembrane</keyword>
<feature type="transmembrane region" description="Helical" evidence="1">
    <location>
        <begin position="46"/>
        <end position="65"/>
    </location>
</feature>
<protein>
    <submittedName>
        <fullName evidence="2">Uncharacterized protein</fullName>
    </submittedName>
</protein>
<keyword evidence="1" id="KW-0472">Membrane</keyword>
<dbReference type="EMBL" id="CADCUB010000076">
    <property type="protein sequence ID" value="CAA9325888.1"/>
    <property type="molecule type" value="Genomic_DNA"/>
</dbReference>
<sequence length="224" mass="23426">MCAAANGGSATGRLERFLLPDGPREAAALATLGAVRQRRPSRPASAPLAVFAIVVGVYAGVIASMASGRAAALWAIAFVPMSWAAVRALWRAVSVSGTGARARGRSIALSREDSKRIARRAASAFVDVLRAGDRDVDAAFDNYHEVLVSLARFELVAGQAVAADRDLARLLRDDPLRSVAGQMAQDKAAQAVTHRAAARAAADELQAVLLTRRENPAARPPGAP</sequence>
<name>A0A6J4L8R1_9ACTN</name>
<evidence type="ECO:0000256" key="1">
    <source>
        <dbReference type="SAM" id="Phobius"/>
    </source>
</evidence>
<accession>A0A6J4L8R1</accession>
<evidence type="ECO:0000313" key="2">
    <source>
        <dbReference type="EMBL" id="CAA9325888.1"/>
    </source>
</evidence>
<organism evidence="2">
    <name type="scientific">uncultured Frankineae bacterium</name>
    <dbReference type="NCBI Taxonomy" id="437475"/>
    <lineage>
        <taxon>Bacteria</taxon>
        <taxon>Bacillati</taxon>
        <taxon>Actinomycetota</taxon>
        <taxon>Actinomycetes</taxon>
        <taxon>Frankiales</taxon>
        <taxon>environmental samples</taxon>
    </lineage>
</organism>
<gene>
    <name evidence="2" type="ORF">AVDCRST_MAG07-1470</name>
</gene>
<keyword evidence="1" id="KW-1133">Transmembrane helix</keyword>